<feature type="transmembrane region" description="Helical" evidence="5">
    <location>
        <begin position="230"/>
        <end position="253"/>
    </location>
</feature>
<feature type="transmembrane region" description="Helical" evidence="5">
    <location>
        <begin position="147"/>
        <end position="168"/>
    </location>
</feature>
<organism evidence="6 7">
    <name type="scientific">Lithohypha guttulata</name>
    <dbReference type="NCBI Taxonomy" id="1690604"/>
    <lineage>
        <taxon>Eukaryota</taxon>
        <taxon>Fungi</taxon>
        <taxon>Dikarya</taxon>
        <taxon>Ascomycota</taxon>
        <taxon>Pezizomycotina</taxon>
        <taxon>Eurotiomycetes</taxon>
        <taxon>Chaetothyriomycetidae</taxon>
        <taxon>Chaetothyriales</taxon>
        <taxon>Trichomeriaceae</taxon>
        <taxon>Lithohypha</taxon>
    </lineage>
</organism>
<gene>
    <name evidence="6" type="ORF">LTR05_005586</name>
</gene>
<dbReference type="SUPFAM" id="SSF81321">
    <property type="entry name" value="Family A G protein-coupled receptor-like"/>
    <property type="match status" value="1"/>
</dbReference>
<dbReference type="EMBL" id="JAVRRJ010000005">
    <property type="protein sequence ID" value="KAK5084509.1"/>
    <property type="molecule type" value="Genomic_DNA"/>
</dbReference>
<proteinExistence type="predicted"/>
<comment type="subcellular location">
    <subcellularLocation>
        <location evidence="1">Membrane</location>
        <topology evidence="1">Multi-pass membrane protein</topology>
    </subcellularLocation>
</comment>
<evidence type="ECO:0000256" key="2">
    <source>
        <dbReference type="ARBA" id="ARBA00022692"/>
    </source>
</evidence>
<dbReference type="Pfam" id="PF00001">
    <property type="entry name" value="7tm_1"/>
    <property type="match status" value="1"/>
</dbReference>
<dbReference type="GO" id="GO:0004930">
    <property type="term" value="F:G protein-coupled receptor activity"/>
    <property type="evidence" value="ECO:0007669"/>
    <property type="project" value="InterPro"/>
</dbReference>
<keyword evidence="2 5" id="KW-0812">Transmembrane</keyword>
<evidence type="ECO:0000256" key="1">
    <source>
        <dbReference type="ARBA" id="ARBA00004141"/>
    </source>
</evidence>
<feature type="transmembrane region" description="Helical" evidence="5">
    <location>
        <begin position="196"/>
        <end position="215"/>
    </location>
</feature>
<keyword evidence="4 5" id="KW-0472">Membrane</keyword>
<dbReference type="GO" id="GO:0005886">
    <property type="term" value="C:plasma membrane"/>
    <property type="evidence" value="ECO:0007669"/>
    <property type="project" value="TreeGrafter"/>
</dbReference>
<evidence type="ECO:0000256" key="4">
    <source>
        <dbReference type="ARBA" id="ARBA00023136"/>
    </source>
</evidence>
<accession>A0AAN7YA50</accession>
<dbReference type="Gene3D" id="1.20.1070.10">
    <property type="entry name" value="Rhodopsin 7-helix transmembrane proteins"/>
    <property type="match status" value="1"/>
</dbReference>
<reference evidence="6 7" key="1">
    <citation type="submission" date="2023-08" db="EMBL/GenBank/DDBJ databases">
        <title>Black Yeasts Isolated from many extreme environments.</title>
        <authorList>
            <person name="Coleine C."/>
            <person name="Stajich J.E."/>
            <person name="Selbmann L."/>
        </authorList>
    </citation>
    <scope>NUCLEOTIDE SEQUENCE [LARGE SCALE GENOMIC DNA]</scope>
    <source>
        <strain evidence="6 7">CCFEE 5910</strain>
    </source>
</reference>
<feature type="transmembrane region" description="Helical" evidence="5">
    <location>
        <begin position="64"/>
        <end position="86"/>
    </location>
</feature>
<evidence type="ECO:0000313" key="6">
    <source>
        <dbReference type="EMBL" id="KAK5084509.1"/>
    </source>
</evidence>
<dbReference type="AlphaFoldDB" id="A0AAN7YA50"/>
<name>A0AAN7YA50_9EURO</name>
<dbReference type="GO" id="GO:0007189">
    <property type="term" value="P:adenylate cyclase-activating G protein-coupled receptor signaling pathway"/>
    <property type="evidence" value="ECO:0007669"/>
    <property type="project" value="TreeGrafter"/>
</dbReference>
<keyword evidence="3 5" id="KW-1133">Transmembrane helix</keyword>
<evidence type="ECO:0000256" key="5">
    <source>
        <dbReference type="SAM" id="Phobius"/>
    </source>
</evidence>
<keyword evidence="7" id="KW-1185">Reference proteome</keyword>
<comment type="caution">
    <text evidence="6">The sequence shown here is derived from an EMBL/GenBank/DDBJ whole genome shotgun (WGS) entry which is preliminary data.</text>
</comment>
<dbReference type="Proteomes" id="UP001309876">
    <property type="component" value="Unassembled WGS sequence"/>
</dbReference>
<feature type="transmembrane region" description="Helical" evidence="5">
    <location>
        <begin position="98"/>
        <end position="120"/>
    </location>
</feature>
<evidence type="ECO:0000256" key="3">
    <source>
        <dbReference type="ARBA" id="ARBA00022989"/>
    </source>
</evidence>
<dbReference type="PANTHER" id="PTHR23112">
    <property type="entry name" value="G PROTEIN-COUPLED RECEPTOR 157-RELATED"/>
    <property type="match status" value="1"/>
</dbReference>
<dbReference type="InterPro" id="IPR000276">
    <property type="entry name" value="GPCR_Rhodpsn"/>
</dbReference>
<protein>
    <recommendedName>
        <fullName evidence="8">G-protein coupled receptors family 1 profile domain-containing protein</fullName>
    </recommendedName>
</protein>
<evidence type="ECO:0000313" key="7">
    <source>
        <dbReference type="Proteomes" id="UP001309876"/>
    </source>
</evidence>
<feature type="transmembrane region" description="Helical" evidence="5">
    <location>
        <begin position="21"/>
        <end position="44"/>
    </location>
</feature>
<evidence type="ECO:0008006" key="8">
    <source>
        <dbReference type="Google" id="ProtNLM"/>
    </source>
</evidence>
<sequence>MVSYRLFIWWRHCQLRNGANQFFILIYNLVIADIQQAMAFALTAVYLAEDKIEVGTTTCFANGWFVSTGDLASGVFILNIGLHTFLTIVKGQTISDMAFYLWLAGSWAFVYFMAILTVAMHKNVYVRAGAWCWIDKRYDKERLWLHYIWIFIAMFGVVVIYAMIYFFIKARLTGKTRINSNTTSDNRAELANARRAAKYMIIYPVVYVVCTLPLAGGRMAAMSGVLVPPYWWYCFAGAAITSCGWLDVVLYAITRHVLVFPRSAPPKTNLGLNTFGWHPTPPFYGVTTTVEAPLSRAARRHESRTSILSPVWRPLRRRQSDEDYFANVPEGVIMTKTTIEITSIPAPHHSLTNDAYARSETSVLEIDDKAAIVTPSGSMSR</sequence>
<dbReference type="PANTHER" id="PTHR23112:SF37">
    <property type="entry name" value="G PROTEIN-COUPLED RECEPTOR GPR1"/>
    <property type="match status" value="1"/>
</dbReference>